<protein>
    <submittedName>
        <fullName evidence="2">Uncharacterized protein</fullName>
    </submittedName>
</protein>
<dbReference type="OrthoDB" id="4630416at2759"/>
<dbReference type="EMBL" id="DF237352">
    <property type="protein sequence ID" value="GAQ88136.1"/>
    <property type="molecule type" value="Genomic_DNA"/>
</dbReference>
<keyword evidence="3" id="KW-1185">Reference proteome</keyword>
<dbReference type="AlphaFoldDB" id="A0A1Y1IHC7"/>
<evidence type="ECO:0000313" key="2">
    <source>
        <dbReference type="EMBL" id="GAQ88136.1"/>
    </source>
</evidence>
<reference evidence="2 3" key="1">
    <citation type="journal article" date="2014" name="Nat. Commun.">
        <title>Klebsormidium flaccidum genome reveals primary factors for plant terrestrial adaptation.</title>
        <authorList>
            <person name="Hori K."/>
            <person name="Maruyama F."/>
            <person name="Fujisawa T."/>
            <person name="Togashi T."/>
            <person name="Yamamoto N."/>
            <person name="Seo M."/>
            <person name="Sato S."/>
            <person name="Yamada T."/>
            <person name="Mori H."/>
            <person name="Tajima N."/>
            <person name="Moriyama T."/>
            <person name="Ikeuchi M."/>
            <person name="Watanabe M."/>
            <person name="Wada H."/>
            <person name="Kobayashi K."/>
            <person name="Saito M."/>
            <person name="Masuda T."/>
            <person name="Sasaki-Sekimoto Y."/>
            <person name="Mashiguchi K."/>
            <person name="Awai K."/>
            <person name="Shimojima M."/>
            <person name="Masuda S."/>
            <person name="Iwai M."/>
            <person name="Nobusawa T."/>
            <person name="Narise T."/>
            <person name="Kondo S."/>
            <person name="Saito H."/>
            <person name="Sato R."/>
            <person name="Murakawa M."/>
            <person name="Ihara Y."/>
            <person name="Oshima-Yamada Y."/>
            <person name="Ohtaka K."/>
            <person name="Satoh M."/>
            <person name="Sonobe K."/>
            <person name="Ishii M."/>
            <person name="Ohtani R."/>
            <person name="Kanamori-Sato M."/>
            <person name="Honoki R."/>
            <person name="Miyazaki D."/>
            <person name="Mochizuki H."/>
            <person name="Umetsu J."/>
            <person name="Higashi K."/>
            <person name="Shibata D."/>
            <person name="Kamiya Y."/>
            <person name="Sato N."/>
            <person name="Nakamura Y."/>
            <person name="Tabata S."/>
            <person name="Ida S."/>
            <person name="Kurokawa K."/>
            <person name="Ohta H."/>
        </authorList>
    </citation>
    <scope>NUCLEOTIDE SEQUENCE [LARGE SCALE GENOMIC DNA]</scope>
    <source>
        <strain evidence="2 3">NIES-2285</strain>
    </source>
</reference>
<feature type="region of interest" description="Disordered" evidence="1">
    <location>
        <begin position="1"/>
        <end position="64"/>
    </location>
</feature>
<evidence type="ECO:0000313" key="3">
    <source>
        <dbReference type="Proteomes" id="UP000054558"/>
    </source>
</evidence>
<accession>A0A1Y1IHC7</accession>
<proteinExistence type="predicted"/>
<sequence length="211" mass="23516">MARTKATARREFSKRNPASSYGIQRDQTTLQKAQPTKTSNAKKKAATKPAAKPAKGGRKASTSVVGEYSLKVTEERSSGGMFGSYEADDEDSEEYSMSVFESGGHTWARFELETVEGCAKFGKRTVSKGQTTYAYQWRGRETGEGEIQCASDQKGTFKFHGDKIEGTMKTPFGDLILTGEKVSDEPDEKSASMWDYCTEEQHEVERVNRWK</sequence>
<feature type="compositionally biased region" description="Polar residues" evidence="1">
    <location>
        <begin position="16"/>
        <end position="39"/>
    </location>
</feature>
<dbReference type="Proteomes" id="UP000054558">
    <property type="component" value="Unassembled WGS sequence"/>
</dbReference>
<gene>
    <name evidence="2" type="ORF">KFL_004030060</name>
</gene>
<evidence type="ECO:0000256" key="1">
    <source>
        <dbReference type="SAM" id="MobiDB-lite"/>
    </source>
</evidence>
<organism evidence="2 3">
    <name type="scientific">Klebsormidium nitens</name>
    <name type="common">Green alga</name>
    <name type="synonym">Ulothrix nitens</name>
    <dbReference type="NCBI Taxonomy" id="105231"/>
    <lineage>
        <taxon>Eukaryota</taxon>
        <taxon>Viridiplantae</taxon>
        <taxon>Streptophyta</taxon>
        <taxon>Klebsormidiophyceae</taxon>
        <taxon>Klebsormidiales</taxon>
        <taxon>Klebsormidiaceae</taxon>
        <taxon>Klebsormidium</taxon>
    </lineage>
</organism>
<name>A0A1Y1IHC7_KLENI</name>